<protein>
    <recommendedName>
        <fullName evidence="4">MARVEL domain-containing protein</fullName>
    </recommendedName>
</protein>
<dbReference type="EMBL" id="CAJZBQ010000048">
    <property type="protein sequence ID" value="CAG9329650.1"/>
    <property type="molecule type" value="Genomic_DNA"/>
</dbReference>
<keyword evidence="1" id="KW-1133">Transmembrane helix</keyword>
<keyword evidence="1" id="KW-0812">Transmembrane</keyword>
<gene>
    <name evidence="2" type="ORF">BSTOLATCC_MIC49274</name>
</gene>
<evidence type="ECO:0000256" key="1">
    <source>
        <dbReference type="SAM" id="Phobius"/>
    </source>
</evidence>
<keyword evidence="1" id="KW-0472">Membrane</keyword>
<dbReference type="Proteomes" id="UP001162131">
    <property type="component" value="Unassembled WGS sequence"/>
</dbReference>
<reference evidence="2" key="1">
    <citation type="submission" date="2021-09" db="EMBL/GenBank/DDBJ databases">
        <authorList>
            <consortium name="AG Swart"/>
            <person name="Singh M."/>
            <person name="Singh A."/>
            <person name="Seah K."/>
            <person name="Emmerich C."/>
        </authorList>
    </citation>
    <scope>NUCLEOTIDE SEQUENCE</scope>
    <source>
        <strain evidence="2">ATCC30299</strain>
    </source>
</reference>
<dbReference type="AlphaFoldDB" id="A0AAU9JVV0"/>
<sequence length="245" mass="27526">MRNLRFSSKLLLPAATVIICTLTLPYAALGYKGDTKWVDWVRIFIFIFGLLSGALYTIYTAVLKLKHFKIPSILSFIVTGILSLFYIIFDSAKSSLKLCSWRDEYCMQSLSSTCKNADTKDLYASFLYITGLFLSLTINTIAVSNFFRQRQKLSSVACERVNETQEDSTTSIAEQKTIKKFFAGNNQETLTINDTIVLDNSVNAADDKKVYENVNAQHRTAKLSFKKIAFDKGLKIKSANIVIGV</sequence>
<evidence type="ECO:0008006" key="4">
    <source>
        <dbReference type="Google" id="ProtNLM"/>
    </source>
</evidence>
<comment type="caution">
    <text evidence="2">The sequence shown here is derived from an EMBL/GenBank/DDBJ whole genome shotgun (WGS) entry which is preliminary data.</text>
</comment>
<name>A0AAU9JVV0_9CILI</name>
<feature type="transmembrane region" description="Helical" evidence="1">
    <location>
        <begin position="40"/>
        <end position="63"/>
    </location>
</feature>
<accession>A0AAU9JVV0</accession>
<evidence type="ECO:0000313" key="3">
    <source>
        <dbReference type="Proteomes" id="UP001162131"/>
    </source>
</evidence>
<feature type="transmembrane region" description="Helical" evidence="1">
    <location>
        <begin position="70"/>
        <end position="89"/>
    </location>
</feature>
<feature type="transmembrane region" description="Helical" evidence="1">
    <location>
        <begin position="126"/>
        <end position="147"/>
    </location>
</feature>
<evidence type="ECO:0000313" key="2">
    <source>
        <dbReference type="EMBL" id="CAG9329650.1"/>
    </source>
</evidence>
<organism evidence="2 3">
    <name type="scientific">Blepharisma stoltei</name>
    <dbReference type="NCBI Taxonomy" id="1481888"/>
    <lineage>
        <taxon>Eukaryota</taxon>
        <taxon>Sar</taxon>
        <taxon>Alveolata</taxon>
        <taxon>Ciliophora</taxon>
        <taxon>Postciliodesmatophora</taxon>
        <taxon>Heterotrichea</taxon>
        <taxon>Heterotrichida</taxon>
        <taxon>Blepharismidae</taxon>
        <taxon>Blepharisma</taxon>
    </lineage>
</organism>
<keyword evidence="3" id="KW-1185">Reference proteome</keyword>
<proteinExistence type="predicted"/>